<dbReference type="Proteomes" id="UP000250321">
    <property type="component" value="Unassembled WGS sequence"/>
</dbReference>
<gene>
    <name evidence="1" type="ORF">Pyn_06593</name>
</gene>
<evidence type="ECO:0000313" key="1">
    <source>
        <dbReference type="EMBL" id="PQQ01114.1"/>
    </source>
</evidence>
<reference evidence="1 2" key="1">
    <citation type="submission" date="2018-02" db="EMBL/GenBank/DDBJ databases">
        <title>Draft genome of wild Prunus yedoensis var. nudiflora.</title>
        <authorList>
            <person name="Baek S."/>
            <person name="Kim J.-H."/>
            <person name="Choi K."/>
            <person name="Kim G.-B."/>
            <person name="Cho A."/>
            <person name="Jang H."/>
            <person name="Shin C.-H."/>
            <person name="Yu H.-J."/>
            <person name="Mun J.-H."/>
        </authorList>
    </citation>
    <scope>NUCLEOTIDE SEQUENCE [LARGE SCALE GENOMIC DNA]</scope>
    <source>
        <strain evidence="2">cv. Jeju island</strain>
        <tissue evidence="1">Leaf</tissue>
    </source>
</reference>
<comment type="caution">
    <text evidence="1">The sequence shown here is derived from an EMBL/GenBank/DDBJ whole genome shotgun (WGS) entry which is preliminary data.</text>
</comment>
<dbReference type="AlphaFoldDB" id="A0A314YAQ5"/>
<name>A0A314YAQ5_PRUYE</name>
<proteinExistence type="predicted"/>
<accession>A0A314YAQ5</accession>
<organism evidence="1 2">
    <name type="scientific">Prunus yedoensis var. nudiflora</name>
    <dbReference type="NCBI Taxonomy" id="2094558"/>
    <lineage>
        <taxon>Eukaryota</taxon>
        <taxon>Viridiplantae</taxon>
        <taxon>Streptophyta</taxon>
        <taxon>Embryophyta</taxon>
        <taxon>Tracheophyta</taxon>
        <taxon>Spermatophyta</taxon>
        <taxon>Magnoliopsida</taxon>
        <taxon>eudicotyledons</taxon>
        <taxon>Gunneridae</taxon>
        <taxon>Pentapetalae</taxon>
        <taxon>rosids</taxon>
        <taxon>fabids</taxon>
        <taxon>Rosales</taxon>
        <taxon>Rosaceae</taxon>
        <taxon>Amygdaloideae</taxon>
        <taxon>Amygdaleae</taxon>
        <taxon>Prunus</taxon>
    </lineage>
</organism>
<protein>
    <submittedName>
        <fullName evidence="1">Uncharacterized protein</fullName>
    </submittedName>
</protein>
<evidence type="ECO:0000313" key="2">
    <source>
        <dbReference type="Proteomes" id="UP000250321"/>
    </source>
</evidence>
<dbReference type="EMBL" id="PJQY01001598">
    <property type="protein sequence ID" value="PQQ01114.1"/>
    <property type="molecule type" value="Genomic_DNA"/>
</dbReference>
<keyword evidence="2" id="KW-1185">Reference proteome</keyword>
<sequence>MSWTRIARLGGMIMSRPSSLRRSRKPYGCLGQRILGSPFSQKEQGKKGHGLELSPCIAACNCLSTLAKNATSSSTINHPAFMLGVSTSTNLNVKGQGRKRPMKEMTFAIKEGEVEDSEAVGTMVASGPRAPPLAKRLHITLSS</sequence>